<feature type="domain" description="LIM zinc-binding" evidence="7">
    <location>
        <begin position="284"/>
        <end position="344"/>
    </location>
</feature>
<name>A0A226DYV7_FOLCA</name>
<protein>
    <submittedName>
        <fullName evidence="9">Prickle-like protein 3</fullName>
    </submittedName>
</protein>
<evidence type="ECO:0000256" key="5">
    <source>
        <dbReference type="PROSITE-ProRule" id="PRU00125"/>
    </source>
</evidence>
<dbReference type="PROSITE" id="PS51303">
    <property type="entry name" value="PET"/>
    <property type="match status" value="1"/>
</dbReference>
<dbReference type="InterPro" id="IPR010442">
    <property type="entry name" value="PET_domain"/>
</dbReference>
<organism evidence="9 10">
    <name type="scientific">Folsomia candida</name>
    <name type="common">Springtail</name>
    <dbReference type="NCBI Taxonomy" id="158441"/>
    <lineage>
        <taxon>Eukaryota</taxon>
        <taxon>Metazoa</taxon>
        <taxon>Ecdysozoa</taxon>
        <taxon>Arthropoda</taxon>
        <taxon>Hexapoda</taxon>
        <taxon>Collembola</taxon>
        <taxon>Entomobryomorpha</taxon>
        <taxon>Isotomoidea</taxon>
        <taxon>Isotomidae</taxon>
        <taxon>Proisotominae</taxon>
        <taxon>Folsomia</taxon>
    </lineage>
</organism>
<dbReference type="FunFam" id="2.10.110.10:FF:000005">
    <property type="entry name" value="Testin isoform 1"/>
    <property type="match status" value="1"/>
</dbReference>
<dbReference type="PANTHER" id="PTHR24211">
    <property type="entry name" value="LIM DOMAIN-CONTAINING PROTEIN"/>
    <property type="match status" value="1"/>
</dbReference>
<feature type="domain" description="PET" evidence="8">
    <location>
        <begin position="111"/>
        <end position="221"/>
    </location>
</feature>
<dbReference type="OrthoDB" id="274660at2759"/>
<evidence type="ECO:0000313" key="10">
    <source>
        <dbReference type="Proteomes" id="UP000198287"/>
    </source>
</evidence>
<dbReference type="FunFam" id="2.10.110.10:FF:000081">
    <property type="entry name" value="Uncharacterized protein, isoform A"/>
    <property type="match status" value="1"/>
</dbReference>
<accession>A0A226DYV7</accession>
<evidence type="ECO:0000256" key="1">
    <source>
        <dbReference type="ARBA" id="ARBA00022723"/>
    </source>
</evidence>
<dbReference type="InterPro" id="IPR001781">
    <property type="entry name" value="Znf_LIM"/>
</dbReference>
<comment type="caution">
    <text evidence="9">The sequence shown here is derived from an EMBL/GenBank/DDBJ whole genome shotgun (WGS) entry which is preliminary data.</text>
</comment>
<dbReference type="CDD" id="cd09417">
    <property type="entry name" value="LIM2_LIMPETin_like"/>
    <property type="match status" value="1"/>
</dbReference>
<keyword evidence="3 5" id="KW-0862">Zinc</keyword>
<dbReference type="CDD" id="cd09421">
    <property type="entry name" value="LIM3_LIMPETin"/>
    <property type="match status" value="1"/>
</dbReference>
<dbReference type="AlphaFoldDB" id="A0A226DYV7"/>
<keyword evidence="1 5" id="KW-0479">Metal-binding</keyword>
<feature type="domain" description="LIM zinc-binding" evidence="7">
    <location>
        <begin position="219"/>
        <end position="283"/>
    </location>
</feature>
<evidence type="ECO:0000259" key="7">
    <source>
        <dbReference type="PROSITE" id="PS50023"/>
    </source>
</evidence>
<dbReference type="InterPro" id="IPR047120">
    <property type="entry name" value="Pk/Esn/Tes"/>
</dbReference>
<dbReference type="Gene3D" id="2.10.110.10">
    <property type="entry name" value="Cysteine Rich Protein"/>
    <property type="match status" value="3"/>
</dbReference>
<dbReference type="OMA" id="KEFTHRT"/>
<dbReference type="Pfam" id="PF06297">
    <property type="entry name" value="PET"/>
    <property type="match status" value="1"/>
</dbReference>
<dbReference type="EMBL" id="LNIX01000009">
    <property type="protein sequence ID" value="OXA49917.1"/>
    <property type="molecule type" value="Genomic_DNA"/>
</dbReference>
<dbReference type="SMART" id="SM00132">
    <property type="entry name" value="LIM"/>
    <property type="match status" value="3"/>
</dbReference>
<feature type="domain" description="LIM zinc-binding" evidence="7">
    <location>
        <begin position="345"/>
        <end position="405"/>
    </location>
</feature>
<proteinExistence type="predicted"/>
<keyword evidence="4 5" id="KW-0440">LIM domain</keyword>
<feature type="region of interest" description="Disordered" evidence="6">
    <location>
        <begin position="22"/>
        <end position="53"/>
    </location>
</feature>
<gene>
    <name evidence="9" type="ORF">Fcan01_15044</name>
</gene>
<dbReference type="Pfam" id="PF00412">
    <property type="entry name" value="LIM"/>
    <property type="match status" value="3"/>
</dbReference>
<evidence type="ECO:0000259" key="8">
    <source>
        <dbReference type="PROSITE" id="PS51303"/>
    </source>
</evidence>
<evidence type="ECO:0000256" key="3">
    <source>
        <dbReference type="ARBA" id="ARBA00022833"/>
    </source>
</evidence>
<dbReference type="GO" id="GO:0008270">
    <property type="term" value="F:zinc ion binding"/>
    <property type="evidence" value="ECO:0007669"/>
    <property type="project" value="InterPro"/>
</dbReference>
<reference evidence="9 10" key="1">
    <citation type="submission" date="2015-12" db="EMBL/GenBank/DDBJ databases">
        <title>The genome of Folsomia candida.</title>
        <authorList>
            <person name="Faddeeva A."/>
            <person name="Derks M.F."/>
            <person name="Anvar Y."/>
            <person name="Smit S."/>
            <person name="Van Straalen N."/>
            <person name="Roelofs D."/>
        </authorList>
    </citation>
    <scope>NUCLEOTIDE SEQUENCE [LARGE SCALE GENOMIC DNA]</scope>
    <source>
        <strain evidence="9 10">VU population</strain>
        <tissue evidence="9">Whole body</tissue>
    </source>
</reference>
<dbReference type="PANTHER" id="PTHR24211:SF37">
    <property type="entry name" value="PROTEIN ESPINAS-LIKE PROTEIN"/>
    <property type="match status" value="1"/>
</dbReference>
<dbReference type="PROSITE" id="PS50023">
    <property type="entry name" value="LIM_DOMAIN_2"/>
    <property type="match status" value="3"/>
</dbReference>
<dbReference type="SUPFAM" id="SSF57716">
    <property type="entry name" value="Glucocorticoid receptor-like (DNA-binding domain)"/>
    <property type="match status" value="3"/>
</dbReference>
<keyword evidence="2" id="KW-0677">Repeat</keyword>
<evidence type="ECO:0000256" key="2">
    <source>
        <dbReference type="ARBA" id="ARBA00022737"/>
    </source>
</evidence>
<sequence>MSAMIHGGHGGDSPELKFANAYQPKIDPDSPGLSGPSKEFTHRTRTTPRDEDGFGRSEIGRRCWECECPSGYIPHTWRKTCSSCKCPKDSHDLLHDEWLEIRDRLGLLSKDATDPFQRLTANRPSHLQGYTWLPPNLNSTQVAEFYKDFQSDNVPKVGTPGEVYRDRQILHQIPKQDLALAYCKHVDKEHHSAYEDFVNTRNEIALDVGFVAPVSIPASSCEGCRKPILTGQLGVFAPKFGEDAVWHPACFQCFTCNQPLVDLTYCKFQEALSCERHYAEQIHPRCHACDELIFSGEFTKAMNKDWHSTHFCCWQCDESLTGQRYVLREEHPYCIRCYESVFANTCDECQQLIGIDSKDLSYKEKHWHETCFLCSKCKVSLVDKQFGSKAEKIYCSNCYDAQFASRCDGCGEVFRAALASFDDDMLKNLKRCVLAARESLRFDEEYRI</sequence>
<dbReference type="STRING" id="158441.A0A226DYV7"/>
<dbReference type="CDD" id="cd09830">
    <property type="entry name" value="PET_LIMPETin_LIM-9"/>
    <property type="match status" value="1"/>
</dbReference>
<feature type="compositionally biased region" description="Basic and acidic residues" evidence="6">
    <location>
        <begin position="39"/>
        <end position="53"/>
    </location>
</feature>
<evidence type="ECO:0000256" key="4">
    <source>
        <dbReference type="ARBA" id="ARBA00023038"/>
    </source>
</evidence>
<evidence type="ECO:0000256" key="6">
    <source>
        <dbReference type="SAM" id="MobiDB-lite"/>
    </source>
</evidence>
<keyword evidence="10" id="KW-1185">Reference proteome</keyword>
<evidence type="ECO:0000313" key="9">
    <source>
        <dbReference type="EMBL" id="OXA49917.1"/>
    </source>
</evidence>
<dbReference type="Proteomes" id="UP000198287">
    <property type="component" value="Unassembled WGS sequence"/>
</dbReference>
<dbReference type="PROSITE" id="PS00478">
    <property type="entry name" value="LIM_DOMAIN_1"/>
    <property type="match status" value="1"/>
</dbReference>